<dbReference type="Proteomes" id="UP000822688">
    <property type="component" value="Chromosome V"/>
</dbReference>
<organism evidence="2 3">
    <name type="scientific">Ceratodon purpureus</name>
    <name type="common">Fire moss</name>
    <name type="synonym">Dicranum purpureum</name>
    <dbReference type="NCBI Taxonomy" id="3225"/>
    <lineage>
        <taxon>Eukaryota</taxon>
        <taxon>Viridiplantae</taxon>
        <taxon>Streptophyta</taxon>
        <taxon>Embryophyta</taxon>
        <taxon>Bryophyta</taxon>
        <taxon>Bryophytina</taxon>
        <taxon>Bryopsida</taxon>
        <taxon>Dicranidae</taxon>
        <taxon>Pseudoditrichales</taxon>
        <taxon>Ditrichaceae</taxon>
        <taxon>Ceratodon</taxon>
    </lineage>
</organism>
<feature type="signal peptide" evidence="1">
    <location>
        <begin position="1"/>
        <end position="24"/>
    </location>
</feature>
<evidence type="ECO:0000313" key="3">
    <source>
        <dbReference type="Proteomes" id="UP000822688"/>
    </source>
</evidence>
<gene>
    <name evidence="2" type="ORF">KC19_VG276600</name>
</gene>
<feature type="chain" id="PRO_5035834204" evidence="1">
    <location>
        <begin position="25"/>
        <end position="170"/>
    </location>
</feature>
<protein>
    <submittedName>
        <fullName evidence="2">Uncharacterized protein</fullName>
    </submittedName>
</protein>
<proteinExistence type="predicted"/>
<sequence>MEHLGLMLPVEAILQSLLTQLSEGVNPWDLYNPGGEPWSPPVLCTIEDLENVRITCRQWQQIIGRSPEYAALRLARWDYDQERGPQWTTKREWEEFRFHQNWAYFGNSWGMAIPILDRRLRTDPLSALTCAELNYLRSLLWAQGNQKLWVEAREKLRPRDGMWIAEGDSA</sequence>
<name>A0A8T0HUU4_CERPU</name>
<keyword evidence="3" id="KW-1185">Reference proteome</keyword>
<evidence type="ECO:0000313" key="2">
    <source>
        <dbReference type="EMBL" id="KAG0574616.1"/>
    </source>
</evidence>
<dbReference type="EMBL" id="CM026426">
    <property type="protein sequence ID" value="KAG0574616.1"/>
    <property type="molecule type" value="Genomic_DNA"/>
</dbReference>
<accession>A0A8T0HUU4</accession>
<evidence type="ECO:0000256" key="1">
    <source>
        <dbReference type="SAM" id="SignalP"/>
    </source>
</evidence>
<keyword evidence="1" id="KW-0732">Signal</keyword>
<reference evidence="2" key="1">
    <citation type="submission" date="2020-06" db="EMBL/GenBank/DDBJ databases">
        <title>WGS assembly of Ceratodon purpureus strain R40.</title>
        <authorList>
            <person name="Carey S.B."/>
            <person name="Jenkins J."/>
            <person name="Shu S."/>
            <person name="Lovell J.T."/>
            <person name="Sreedasyam A."/>
            <person name="Maumus F."/>
            <person name="Tiley G.P."/>
            <person name="Fernandez-Pozo N."/>
            <person name="Barry K."/>
            <person name="Chen C."/>
            <person name="Wang M."/>
            <person name="Lipzen A."/>
            <person name="Daum C."/>
            <person name="Saski C.A."/>
            <person name="Payton A.C."/>
            <person name="Mcbreen J.C."/>
            <person name="Conrad R.E."/>
            <person name="Kollar L.M."/>
            <person name="Olsson S."/>
            <person name="Huttunen S."/>
            <person name="Landis J.B."/>
            <person name="Wickett N.J."/>
            <person name="Johnson M.G."/>
            <person name="Rensing S.A."/>
            <person name="Grimwood J."/>
            <person name="Schmutz J."/>
            <person name="Mcdaniel S.F."/>
        </authorList>
    </citation>
    <scope>NUCLEOTIDE SEQUENCE</scope>
    <source>
        <strain evidence="2">R40</strain>
    </source>
</reference>
<comment type="caution">
    <text evidence="2">The sequence shown here is derived from an EMBL/GenBank/DDBJ whole genome shotgun (WGS) entry which is preliminary data.</text>
</comment>
<dbReference type="AlphaFoldDB" id="A0A8T0HUU4"/>